<dbReference type="SUPFAM" id="SSF53474">
    <property type="entry name" value="alpha/beta-Hydrolases"/>
    <property type="match status" value="2"/>
</dbReference>
<proteinExistence type="predicted"/>
<evidence type="ECO:0000313" key="1">
    <source>
        <dbReference type="EMBL" id="RLY91586.1"/>
    </source>
</evidence>
<gene>
    <name evidence="1" type="ORF">EAE32_10085</name>
</gene>
<dbReference type="InterPro" id="IPR029058">
    <property type="entry name" value="AB_hydrolase_fold"/>
</dbReference>
<comment type="caution">
    <text evidence="1">The sequence shown here is derived from an EMBL/GenBank/DDBJ whole genome shotgun (WGS) entry which is preliminary data.</text>
</comment>
<dbReference type="Gene3D" id="3.40.50.1820">
    <property type="entry name" value="alpha/beta hydrolase"/>
    <property type="match status" value="2"/>
</dbReference>
<organism evidence="1 2">
    <name type="scientific">Kocuria tytonicola</name>
    <dbReference type="NCBI Taxonomy" id="2055946"/>
    <lineage>
        <taxon>Bacteria</taxon>
        <taxon>Bacillati</taxon>
        <taxon>Actinomycetota</taxon>
        <taxon>Actinomycetes</taxon>
        <taxon>Micrococcales</taxon>
        <taxon>Micrococcaceae</taxon>
        <taxon>Kocuria</taxon>
    </lineage>
</organism>
<reference evidence="1 2" key="1">
    <citation type="submission" date="2018-10" db="EMBL/GenBank/DDBJ databases">
        <title>Kocuria tytonicola, new bacteria from the preen glands of American barn owls (Tyto furcata).</title>
        <authorList>
            <person name="Braun M.S."/>
            <person name="Wang E."/>
            <person name="Zimmermann S."/>
            <person name="Boutin S."/>
            <person name="Wagner H."/>
            <person name="Wink M."/>
        </authorList>
    </citation>
    <scope>NUCLEOTIDE SEQUENCE [LARGE SCALE GENOMIC DNA]</scope>
    <source>
        <strain evidence="1 2">473</strain>
    </source>
</reference>
<dbReference type="Proteomes" id="UP000277871">
    <property type="component" value="Unassembled WGS sequence"/>
</dbReference>
<keyword evidence="2" id="KW-1185">Reference proteome</keyword>
<sequence>MPPEWDWGEFMRSAGQASFLTGDDHTIHAWLHGPPDNRVRGAVVIAPALAREEVVSHRSMRLVAARAAERGWLVIRLAWSGTSESGERPAGSDPVAVWHRDLALAHRTARDLVGPELPVHGIGLRIGAAVLATSELRFDRRVLWEPVSGAVYMRQYTGLRRASGLDLPPVAEDGVEIGGAHFSDAEAAAIRALPDPRKLTTPGLVPVREEDRSVAKKLYGVAAIYAKASPPAIAALVGRLENSAPTTAQRGEWVDVSSWEPVTSARFHVAEFGVDVEEELLELGPDRMPASYTHPVGRHGTGAGAALLAPPSADPKDGPTGLWAVQARRLAARGVPAMRIERHHCGDGAGLDEVKDINPYTGVGVADLDLGATWLRERTGENVTGAGLCVGGWLVAMAPPTSAMTSRVVLNNVAWRAGEGYYDKLYRNWDVDAVLEQLRTMSDVEVNAGWRTRAKDKVRRRMPYLLWLVLGRRNIPNVPEVVMEYASRGAEVAFYFGPEDGLLFQQERGDEGLARLWRQGRRIKVAHVPALDHSLQAYASRLTALQIVDAALGLSQYPAEEVAQCAA</sequence>
<evidence type="ECO:0000313" key="2">
    <source>
        <dbReference type="Proteomes" id="UP000277871"/>
    </source>
</evidence>
<evidence type="ECO:0008006" key="3">
    <source>
        <dbReference type="Google" id="ProtNLM"/>
    </source>
</evidence>
<protein>
    <recommendedName>
        <fullName evidence="3">Alpha/beta hydrolase</fullName>
    </recommendedName>
</protein>
<dbReference type="AlphaFoldDB" id="A0A3L9KXN1"/>
<name>A0A3L9KXN1_9MICC</name>
<accession>A0A3L9KXN1</accession>
<dbReference type="EMBL" id="RDEX01000003">
    <property type="protein sequence ID" value="RLY91586.1"/>
    <property type="molecule type" value="Genomic_DNA"/>
</dbReference>